<reference evidence="3" key="3">
    <citation type="journal article" date="2021" name="PeerJ">
        <title>Extensive microbial diversity within the chicken gut microbiome revealed by metagenomics and culture.</title>
        <authorList>
            <person name="Gilroy R."/>
            <person name="Ravi A."/>
            <person name="Getino M."/>
            <person name="Pursley I."/>
            <person name="Horton D.L."/>
            <person name="Alikhan N.F."/>
            <person name="Baker D."/>
            <person name="Gharbi K."/>
            <person name="Hall N."/>
            <person name="Watson M."/>
            <person name="Adriaenssens E.M."/>
            <person name="Foster-Nyarko E."/>
            <person name="Jarju S."/>
            <person name="Secka A."/>
            <person name="Antonio M."/>
            <person name="Oren A."/>
            <person name="Chaudhuri R.R."/>
            <person name="La Ragione R."/>
            <person name="Hildebrand F."/>
            <person name="Pallen M.J."/>
        </authorList>
    </citation>
    <scope>NUCLEOTIDE SEQUENCE</scope>
    <source>
        <strain evidence="3">CHK175-13533</strain>
    </source>
</reference>
<dbReference type="PIRSF" id="PIRSF032131">
    <property type="entry name" value="UCP032131"/>
    <property type="match status" value="1"/>
</dbReference>
<feature type="region of interest" description="Disordered" evidence="1">
    <location>
        <begin position="61"/>
        <end position="80"/>
    </location>
</feature>
<dbReference type="STRING" id="643674.PAEH1_12255"/>
<dbReference type="Proteomes" id="UP000783934">
    <property type="component" value="Unassembled WGS sequence"/>
</dbReference>
<dbReference type="InterPro" id="IPR009562">
    <property type="entry name" value="DUF1178"/>
</dbReference>
<dbReference type="AlphaFoldDB" id="A0A1U9K246"/>
<evidence type="ECO:0000256" key="1">
    <source>
        <dbReference type="SAM" id="MobiDB-lite"/>
    </source>
</evidence>
<keyword evidence="6" id="KW-1185">Reference proteome</keyword>
<reference evidence="2 5" key="1">
    <citation type="submission" date="2017-01" db="EMBL/GenBank/DDBJ databases">
        <title>Complete Genome Sequence of Paenalcaligenes hominis, Isolated from a paraplegic Patient with neurogenic bladder.</title>
        <authorList>
            <person name="Mukhopadhyay R."/>
            <person name="Joaquin J."/>
            <person name="Hogue R."/>
            <person name="Kilaru A."/>
            <person name="Jospin G."/>
            <person name="Mars K."/>
            <person name="Eisen J.A."/>
            <person name="Chaturvedi V."/>
        </authorList>
    </citation>
    <scope>NUCLEOTIDE SEQUENCE [LARGE SCALE GENOMIC DNA]</scope>
    <source>
        <strain evidence="2 5">15S00501</strain>
    </source>
</reference>
<dbReference type="EMBL" id="DYTQ01000039">
    <property type="protein sequence ID" value="HJH23485.1"/>
    <property type="molecule type" value="Genomic_DNA"/>
</dbReference>
<evidence type="ECO:0000313" key="4">
    <source>
        <dbReference type="EMBL" id="NJB66188.1"/>
    </source>
</evidence>
<evidence type="ECO:0000313" key="6">
    <source>
        <dbReference type="Proteomes" id="UP000783934"/>
    </source>
</evidence>
<dbReference type="EMBL" id="JAATIZ010000005">
    <property type="protein sequence ID" value="NJB66188.1"/>
    <property type="molecule type" value="Genomic_DNA"/>
</dbReference>
<protein>
    <submittedName>
        <fullName evidence="3">DUF1178 family protein</fullName>
    </submittedName>
</protein>
<dbReference type="RefSeq" id="WP_077734777.1">
    <property type="nucleotide sequence ID" value="NZ_BMCQ01000007.1"/>
</dbReference>
<dbReference type="Proteomes" id="UP000700248">
    <property type="component" value="Unassembled WGS sequence"/>
</dbReference>
<dbReference type="KEGG" id="phn:PAEH1_12255"/>
<sequence length="157" mass="17171">MALKVFDLACAAGHVFEGWFRSHDDYEKQTQAGWVTCPLCGSTDIHKQLSAPRLNLRHGVGSKTPDAAMATETAPTPASQPSLDAMQAQFFQQIKQAIRNTDNVGADFAEEARKIHGGEAPDRAIRGSATQAEYEALREDGIEVMPIPDFLDDEKLN</sequence>
<gene>
    <name evidence="4" type="ORF">GGR41_002450</name>
    <name evidence="3" type="ORF">K8U84_02915</name>
    <name evidence="2" type="ORF">PAEH1_12255</name>
</gene>
<proteinExistence type="predicted"/>
<evidence type="ECO:0000313" key="5">
    <source>
        <dbReference type="Proteomes" id="UP000189369"/>
    </source>
</evidence>
<reference evidence="3" key="4">
    <citation type="submission" date="2021-09" db="EMBL/GenBank/DDBJ databases">
        <authorList>
            <person name="Gilroy R."/>
        </authorList>
    </citation>
    <scope>NUCLEOTIDE SEQUENCE</scope>
    <source>
        <strain evidence="3">CHK175-13533</strain>
    </source>
</reference>
<accession>A0A1U9K246</accession>
<evidence type="ECO:0000313" key="2">
    <source>
        <dbReference type="EMBL" id="AQS52111.1"/>
    </source>
</evidence>
<organism evidence="2 5">
    <name type="scientific">Paenalcaligenes hominis</name>
    <dbReference type="NCBI Taxonomy" id="643674"/>
    <lineage>
        <taxon>Bacteria</taxon>
        <taxon>Pseudomonadati</taxon>
        <taxon>Pseudomonadota</taxon>
        <taxon>Betaproteobacteria</taxon>
        <taxon>Burkholderiales</taxon>
        <taxon>Alcaligenaceae</taxon>
        <taxon>Paenalcaligenes</taxon>
    </lineage>
</organism>
<dbReference type="Pfam" id="PF06676">
    <property type="entry name" value="DUF1178"/>
    <property type="match status" value="1"/>
</dbReference>
<evidence type="ECO:0000313" key="3">
    <source>
        <dbReference type="EMBL" id="HJH23485.1"/>
    </source>
</evidence>
<name>A0A1U9K246_9BURK</name>
<dbReference type="Proteomes" id="UP000189369">
    <property type="component" value="Chromosome"/>
</dbReference>
<reference evidence="4 6" key="2">
    <citation type="submission" date="2020-03" db="EMBL/GenBank/DDBJ databases">
        <title>Genomic Encyclopedia of Type Strains, Phase IV (KMG-IV): sequencing the most valuable type-strain genomes for metagenomic binning, comparative biology and taxonomic classification.</title>
        <authorList>
            <person name="Goeker M."/>
        </authorList>
    </citation>
    <scope>NUCLEOTIDE SEQUENCE [LARGE SCALE GENOMIC DNA]</scope>
    <source>
        <strain evidence="4 6">DSM 26613</strain>
    </source>
</reference>
<dbReference type="EMBL" id="CP019697">
    <property type="protein sequence ID" value="AQS52111.1"/>
    <property type="molecule type" value="Genomic_DNA"/>
</dbReference>
<feature type="compositionally biased region" description="Low complexity" evidence="1">
    <location>
        <begin position="64"/>
        <end position="77"/>
    </location>
</feature>
<dbReference type="OrthoDB" id="5295943at2"/>